<sequence length="964" mass="108927">MLKFVVSIILCALAARDSFGDQDFRLPSNTAPISYDLQFYPIFNGANSTFTGVAKITFKAFTSDKIIVLNQKDLTVNTVLVTDITTQKNQTISQTINKPDYEQYEIYLNSAYIKGRNYLLTITYGGQIRNDLTGLYMSSYKEGNQTKWLAVTQFEGPYARRAFPCYDEPSFKSYFNITVVKPKNMIALSNMPIRKTEPGPTNTTEVVYFEQTSLMATYLAAIFVGEFLPSKNGSDLTVYTHKDYIDQTQYITEIAPKHLHALEQYTGIPYMLPKMDLLAIPDFYFGAMENWGMNTYRESYLLLNDDAKTKNKMRATLVVQHEFTHQWFGDLVTCSWWDYTWLNEGFAAYFQYFATKMVNPNWRLDELFVIDQHQKALAYDQTPRHPITTSVSTTDDISDVFDTITYNKAASVLRMLKYLVNENIFRASLQSYLNINKEMSVSPEDLFVAFDSTLADNSTEFGNDLTVYEFMTNWTTQSGYPVLNIVKNQTSFSIVQPVSPFFVNAADGVNKSGAWHVGLTFTTELSKNFNYFSPSAWTNKLSSTTVIPAPRNLTGWYIFNIQSTGFYRVNYDADNWDSLTRQLNNNPADIHVLNRAQLIDDSFALAKAGQLNYSVALSLSNYLKNETDAIPWYSAMNSLSYLLERMPRSQDGYGNFKTHISTLAGIIYKRFRGLVSQGNTEFHVLSFWDTFATWACSLDDVDCTADMLNYFNKWQTGEKIPADIKDAAFCVGVKNSNDSSVFDKMFDVFTTTKTISEKFSAQAALACSTNKTQLNQYLYHIFDGPNGPIKLSDFDSVVTAVSKTPIGLDVLYEFLSTNLNKILNEVLDGENIVTFIYSTLAEKVTSDGQIEKIKYLKDNTTIPASVKKSFDKSYKQVNQNLVWFNAFSPEISQWSFVNKDAPTTVSPAPTTPPTSPASTAHPAPSTPPATTIKPKRSSATSNTHSSLIILLLTVFTVLFIKYTT</sequence>
<evidence type="ECO:0000256" key="12">
    <source>
        <dbReference type="PIRSR" id="PIRSR634016-3"/>
    </source>
</evidence>
<keyword evidence="14" id="KW-0472">Membrane</keyword>
<dbReference type="GO" id="GO:0043171">
    <property type="term" value="P:peptide catabolic process"/>
    <property type="evidence" value="ECO:0007669"/>
    <property type="project" value="TreeGrafter"/>
</dbReference>
<keyword evidence="8 12" id="KW-0862">Zinc</keyword>
<evidence type="ECO:0000256" key="8">
    <source>
        <dbReference type="ARBA" id="ARBA00022833"/>
    </source>
</evidence>
<dbReference type="InterPro" id="IPR027268">
    <property type="entry name" value="Peptidase_M4/M1_CTD_sf"/>
</dbReference>
<feature type="transmembrane region" description="Helical" evidence="14">
    <location>
        <begin position="943"/>
        <end position="960"/>
    </location>
</feature>
<keyword evidence="4" id="KW-0325">Glycoprotein</keyword>
<evidence type="ECO:0000256" key="1">
    <source>
        <dbReference type="ARBA" id="ARBA00004609"/>
    </source>
</evidence>
<evidence type="ECO:0000256" key="11">
    <source>
        <dbReference type="PIRSR" id="PIRSR634016-1"/>
    </source>
</evidence>
<organism evidence="20 21">
    <name type="scientific">Cinara cedri</name>
    <dbReference type="NCBI Taxonomy" id="506608"/>
    <lineage>
        <taxon>Eukaryota</taxon>
        <taxon>Metazoa</taxon>
        <taxon>Ecdysozoa</taxon>
        <taxon>Arthropoda</taxon>
        <taxon>Hexapoda</taxon>
        <taxon>Insecta</taxon>
        <taxon>Pterygota</taxon>
        <taxon>Neoptera</taxon>
        <taxon>Paraneoptera</taxon>
        <taxon>Hemiptera</taxon>
        <taxon>Sternorrhyncha</taxon>
        <taxon>Aphidomorpha</taxon>
        <taxon>Aphidoidea</taxon>
        <taxon>Aphididae</taxon>
        <taxon>Lachninae</taxon>
        <taxon>Cinara</taxon>
    </lineage>
</organism>
<evidence type="ECO:0000313" key="21">
    <source>
        <dbReference type="Proteomes" id="UP000325440"/>
    </source>
</evidence>
<keyword evidence="21" id="KW-1185">Reference proteome</keyword>
<dbReference type="Gene3D" id="2.60.40.1730">
    <property type="entry name" value="tricorn interacting facor f3 domain"/>
    <property type="match status" value="1"/>
</dbReference>
<dbReference type="AlphaFoldDB" id="A0A5E4NB34"/>
<dbReference type="Gene3D" id="2.60.40.1910">
    <property type="match status" value="1"/>
</dbReference>
<dbReference type="GO" id="GO:0008270">
    <property type="term" value="F:zinc ion binding"/>
    <property type="evidence" value="ECO:0007669"/>
    <property type="project" value="UniProtKB-UniRule"/>
</dbReference>
<dbReference type="EC" id="3.4.11.-" evidence="14"/>
<feature type="domain" description="Aminopeptidase N-like N-terminal" evidence="19">
    <location>
        <begin position="32"/>
        <end position="219"/>
    </location>
</feature>
<keyword evidence="7 14" id="KW-0378">Hydrolase</keyword>
<evidence type="ECO:0000256" key="7">
    <source>
        <dbReference type="ARBA" id="ARBA00022801"/>
    </source>
</evidence>
<evidence type="ECO:0000256" key="10">
    <source>
        <dbReference type="ARBA" id="ARBA00023288"/>
    </source>
</evidence>
<dbReference type="OrthoDB" id="10031169at2759"/>
<comment type="similarity">
    <text evidence="2 14">Belongs to the peptidase M1 family.</text>
</comment>
<dbReference type="Pfam" id="PF01433">
    <property type="entry name" value="Peptidase_M1"/>
    <property type="match status" value="1"/>
</dbReference>
<dbReference type="SUPFAM" id="SSF55486">
    <property type="entry name" value="Metalloproteases ('zincins'), catalytic domain"/>
    <property type="match status" value="1"/>
</dbReference>
<feature type="site" description="Transition state stabilizer" evidence="13">
    <location>
        <position position="406"/>
    </location>
</feature>
<evidence type="ECO:0000256" key="15">
    <source>
        <dbReference type="SAM" id="MobiDB-lite"/>
    </source>
</evidence>
<dbReference type="GO" id="GO:0070006">
    <property type="term" value="F:metalloaminopeptidase activity"/>
    <property type="evidence" value="ECO:0007669"/>
    <property type="project" value="TreeGrafter"/>
</dbReference>
<evidence type="ECO:0000256" key="14">
    <source>
        <dbReference type="RuleBase" id="RU364040"/>
    </source>
</evidence>
<dbReference type="Proteomes" id="UP000325440">
    <property type="component" value="Unassembled WGS sequence"/>
</dbReference>
<evidence type="ECO:0000256" key="6">
    <source>
        <dbReference type="ARBA" id="ARBA00022723"/>
    </source>
</evidence>
<gene>
    <name evidence="20" type="ORF">CINCED_3A014501</name>
</gene>
<evidence type="ECO:0000259" key="17">
    <source>
        <dbReference type="Pfam" id="PF01433"/>
    </source>
</evidence>
<feature type="compositionally biased region" description="Low complexity" evidence="15">
    <location>
        <begin position="916"/>
        <end position="931"/>
    </location>
</feature>
<evidence type="ECO:0000259" key="19">
    <source>
        <dbReference type="Pfam" id="PF17900"/>
    </source>
</evidence>
<dbReference type="GO" id="GO:0005886">
    <property type="term" value="C:plasma membrane"/>
    <property type="evidence" value="ECO:0007669"/>
    <property type="project" value="UniProtKB-SubCell"/>
</dbReference>
<keyword evidence="9 14" id="KW-0482">Metalloprotease</keyword>
<feature type="binding site" evidence="12">
    <location>
        <position position="325"/>
    </location>
    <ligand>
        <name>Zn(2+)</name>
        <dbReference type="ChEBI" id="CHEBI:29105"/>
        <note>catalytic</note>
    </ligand>
</feature>
<dbReference type="InterPro" id="IPR024571">
    <property type="entry name" value="ERAP1-like_C_dom"/>
</dbReference>
<dbReference type="InterPro" id="IPR001930">
    <property type="entry name" value="Peptidase_M1"/>
</dbReference>
<dbReference type="InterPro" id="IPR014782">
    <property type="entry name" value="Peptidase_M1_dom"/>
</dbReference>
<evidence type="ECO:0000256" key="2">
    <source>
        <dbReference type="ARBA" id="ARBA00010136"/>
    </source>
</evidence>
<feature type="domain" description="ERAP1-like C-terminal" evidence="18">
    <location>
        <begin position="556"/>
        <end position="872"/>
    </location>
</feature>
<dbReference type="Gene3D" id="1.10.390.10">
    <property type="entry name" value="Neutral Protease Domain 2"/>
    <property type="match status" value="1"/>
</dbReference>
<dbReference type="Gene3D" id="1.25.50.20">
    <property type="match status" value="1"/>
</dbReference>
<dbReference type="FunFam" id="1.10.390.10:FF:000013">
    <property type="entry name" value="Aminopeptidase N"/>
    <property type="match status" value="1"/>
</dbReference>
<keyword evidence="10" id="KW-0449">Lipoprotein</keyword>
<keyword evidence="14" id="KW-0812">Transmembrane</keyword>
<dbReference type="InterPro" id="IPR050344">
    <property type="entry name" value="Peptidase_M1_aminopeptidases"/>
</dbReference>
<keyword evidence="4" id="KW-0336">GPI-anchor</keyword>
<dbReference type="SUPFAM" id="SSF63737">
    <property type="entry name" value="Leukotriene A4 hydrolase N-terminal domain"/>
    <property type="match status" value="1"/>
</dbReference>
<proteinExistence type="inferred from homology"/>
<dbReference type="Pfam" id="PF17900">
    <property type="entry name" value="Peptidase_M1_N"/>
    <property type="match status" value="1"/>
</dbReference>
<evidence type="ECO:0000256" key="4">
    <source>
        <dbReference type="ARBA" id="ARBA00022622"/>
    </source>
</evidence>
<dbReference type="GO" id="GO:0005615">
    <property type="term" value="C:extracellular space"/>
    <property type="evidence" value="ECO:0007669"/>
    <property type="project" value="TreeGrafter"/>
</dbReference>
<dbReference type="InterPro" id="IPR042097">
    <property type="entry name" value="Aminopeptidase_N-like_N_sf"/>
</dbReference>
<feature type="chain" id="PRO_5022794973" description="Aminopeptidase" evidence="16">
    <location>
        <begin position="21"/>
        <end position="964"/>
    </location>
</feature>
<dbReference type="CDD" id="cd09601">
    <property type="entry name" value="M1_APN-Q_like"/>
    <property type="match status" value="1"/>
</dbReference>
<dbReference type="GO" id="GO:0006508">
    <property type="term" value="P:proteolysis"/>
    <property type="evidence" value="ECO:0007669"/>
    <property type="project" value="UniProtKB-KW"/>
</dbReference>
<protein>
    <recommendedName>
        <fullName evidence="14">Aminopeptidase</fullName>
        <ecNumber evidence="14">3.4.11.-</ecNumber>
    </recommendedName>
</protein>
<dbReference type="GO" id="GO:0098552">
    <property type="term" value="C:side of membrane"/>
    <property type="evidence" value="ECO:0007669"/>
    <property type="project" value="UniProtKB-KW"/>
</dbReference>
<comment type="subcellular location">
    <subcellularLocation>
        <location evidence="1">Cell membrane</location>
        <topology evidence="1">Lipid-anchor</topology>
        <topology evidence="1">GPI-anchor</topology>
    </subcellularLocation>
</comment>
<feature type="signal peptide" evidence="16">
    <location>
        <begin position="1"/>
        <end position="20"/>
    </location>
</feature>
<dbReference type="GO" id="GO:0005737">
    <property type="term" value="C:cytoplasm"/>
    <property type="evidence" value="ECO:0007669"/>
    <property type="project" value="TreeGrafter"/>
</dbReference>
<dbReference type="PANTHER" id="PTHR11533">
    <property type="entry name" value="PROTEASE M1 ZINC METALLOPROTEASE"/>
    <property type="match status" value="1"/>
</dbReference>
<evidence type="ECO:0000256" key="5">
    <source>
        <dbReference type="ARBA" id="ARBA00022670"/>
    </source>
</evidence>
<reference evidence="20 21" key="1">
    <citation type="submission" date="2019-08" db="EMBL/GenBank/DDBJ databases">
        <authorList>
            <person name="Alioto T."/>
            <person name="Alioto T."/>
            <person name="Gomez Garrido J."/>
        </authorList>
    </citation>
    <scope>NUCLEOTIDE SEQUENCE [LARGE SCALE GENOMIC DNA]</scope>
</reference>
<dbReference type="PRINTS" id="PR00756">
    <property type="entry name" value="ALADIPTASE"/>
</dbReference>
<feature type="binding site" evidence="12">
    <location>
        <position position="321"/>
    </location>
    <ligand>
        <name>Zn(2+)</name>
        <dbReference type="ChEBI" id="CHEBI:29105"/>
        <note>catalytic</note>
    </ligand>
</feature>
<keyword evidence="3 14" id="KW-0031">Aminopeptidase</keyword>
<feature type="domain" description="Peptidase M1 membrane alanine aminopeptidase" evidence="17">
    <location>
        <begin position="252"/>
        <end position="474"/>
    </location>
</feature>
<keyword evidence="5 14" id="KW-0645">Protease</keyword>
<dbReference type="InterPro" id="IPR045357">
    <property type="entry name" value="Aminopeptidase_N-like_N"/>
</dbReference>
<dbReference type="GO" id="GO:0042277">
    <property type="term" value="F:peptide binding"/>
    <property type="evidence" value="ECO:0007669"/>
    <property type="project" value="TreeGrafter"/>
</dbReference>
<dbReference type="EMBL" id="CABPRJ010001909">
    <property type="protein sequence ID" value="VVC40907.1"/>
    <property type="molecule type" value="Genomic_DNA"/>
</dbReference>
<dbReference type="InterPro" id="IPR034016">
    <property type="entry name" value="M1_APN-typ"/>
</dbReference>
<comment type="cofactor">
    <cofactor evidence="12 14">
        <name>Zn(2+)</name>
        <dbReference type="ChEBI" id="CHEBI:29105"/>
    </cofactor>
    <text evidence="12 14">Binds 1 zinc ion per subunit.</text>
</comment>
<evidence type="ECO:0000256" key="9">
    <source>
        <dbReference type="ARBA" id="ARBA00023049"/>
    </source>
</evidence>
<accession>A0A5E4NB34</accession>
<feature type="binding site" evidence="12">
    <location>
        <position position="344"/>
    </location>
    <ligand>
        <name>Zn(2+)</name>
        <dbReference type="ChEBI" id="CHEBI:29105"/>
        <note>catalytic</note>
    </ligand>
</feature>
<name>A0A5E4NB34_9HEMI</name>
<keyword evidence="16" id="KW-0732">Signal</keyword>
<keyword evidence="14" id="KW-1133">Transmembrane helix</keyword>
<keyword evidence="6 12" id="KW-0479">Metal-binding</keyword>
<evidence type="ECO:0000256" key="13">
    <source>
        <dbReference type="PIRSR" id="PIRSR634016-4"/>
    </source>
</evidence>
<feature type="region of interest" description="Disordered" evidence="15">
    <location>
        <begin position="902"/>
        <end position="939"/>
    </location>
</feature>
<dbReference type="PANTHER" id="PTHR11533:SF301">
    <property type="entry name" value="AMINOPEPTIDASE"/>
    <property type="match status" value="1"/>
</dbReference>
<evidence type="ECO:0000256" key="16">
    <source>
        <dbReference type="SAM" id="SignalP"/>
    </source>
</evidence>
<evidence type="ECO:0000259" key="18">
    <source>
        <dbReference type="Pfam" id="PF11838"/>
    </source>
</evidence>
<dbReference type="Pfam" id="PF11838">
    <property type="entry name" value="ERAP1_C"/>
    <property type="match status" value="1"/>
</dbReference>
<feature type="active site" description="Proton acceptor" evidence="11">
    <location>
        <position position="322"/>
    </location>
</feature>
<evidence type="ECO:0000256" key="3">
    <source>
        <dbReference type="ARBA" id="ARBA00022438"/>
    </source>
</evidence>
<evidence type="ECO:0000313" key="20">
    <source>
        <dbReference type="EMBL" id="VVC40907.1"/>
    </source>
</evidence>